<evidence type="ECO:0000256" key="2">
    <source>
        <dbReference type="SAM" id="SignalP"/>
    </source>
</evidence>
<sequence>MKKLFLGLGLVAGTFAFAQTSPKFGLKAGVNISSISDDGYEDAKSKAGFYGGVFMNAPLSEQFSIQPEVLYSQMGAKTVGTYTSSIGGNTSTTKNSASLNLDYIAVPVMFQFHATPNFYLEAGPEFGFLIGAKAKGDTTTTTTIGGSSSTSTESYSSRDMKDNFSSFNMGAGLGLGFNFTENFGVNARYVAGFTDINKKNDGSDGTTSTNNDNNKNRNNTFQVGLSYKF</sequence>
<dbReference type="Pfam" id="PF13568">
    <property type="entry name" value="OMP_b-brl_2"/>
    <property type="match status" value="1"/>
</dbReference>
<accession>A0A1M6NPL7</accession>
<feature type="domain" description="Outer membrane protein beta-barrel" evidence="3">
    <location>
        <begin position="17"/>
        <end position="196"/>
    </location>
</feature>
<feature type="compositionally biased region" description="Low complexity" evidence="1">
    <location>
        <begin position="203"/>
        <end position="220"/>
    </location>
</feature>
<evidence type="ECO:0000259" key="3">
    <source>
        <dbReference type="Pfam" id="PF13568"/>
    </source>
</evidence>
<dbReference type="InterPro" id="IPR011250">
    <property type="entry name" value="OMP/PagP_B-barrel"/>
</dbReference>
<feature type="chain" id="PRO_5012635734" evidence="2">
    <location>
        <begin position="19"/>
        <end position="229"/>
    </location>
</feature>
<evidence type="ECO:0000313" key="4">
    <source>
        <dbReference type="EMBL" id="SHJ97608.1"/>
    </source>
</evidence>
<dbReference type="OrthoDB" id="947434at2"/>
<feature type="signal peptide" evidence="2">
    <location>
        <begin position="1"/>
        <end position="18"/>
    </location>
</feature>
<evidence type="ECO:0000256" key="1">
    <source>
        <dbReference type="SAM" id="MobiDB-lite"/>
    </source>
</evidence>
<dbReference type="STRING" id="216903.SAMN05444371_0553"/>
<dbReference type="RefSeq" id="WP_072996309.1">
    <property type="nucleotide sequence ID" value="NZ_FRAM01000001.1"/>
</dbReference>
<dbReference type="InterPro" id="IPR025665">
    <property type="entry name" value="Beta-barrel_OMP_2"/>
</dbReference>
<keyword evidence="5" id="KW-1185">Reference proteome</keyword>
<dbReference type="Gene3D" id="2.40.160.20">
    <property type="match status" value="1"/>
</dbReference>
<reference evidence="5" key="1">
    <citation type="submission" date="2016-11" db="EMBL/GenBank/DDBJ databases">
        <authorList>
            <person name="Varghese N."/>
            <person name="Submissions S."/>
        </authorList>
    </citation>
    <scope>NUCLEOTIDE SEQUENCE [LARGE SCALE GENOMIC DNA]</scope>
    <source>
        <strain evidence="5">DSM 18016</strain>
    </source>
</reference>
<gene>
    <name evidence="4" type="ORF">SAMN05444371_0553</name>
</gene>
<feature type="region of interest" description="Disordered" evidence="1">
    <location>
        <begin position="137"/>
        <end position="157"/>
    </location>
</feature>
<keyword evidence="2" id="KW-0732">Signal</keyword>
<dbReference type="SUPFAM" id="SSF56925">
    <property type="entry name" value="OMPA-like"/>
    <property type="match status" value="1"/>
</dbReference>
<dbReference type="EMBL" id="FRAM01000001">
    <property type="protein sequence ID" value="SHJ97608.1"/>
    <property type="molecule type" value="Genomic_DNA"/>
</dbReference>
<feature type="region of interest" description="Disordered" evidence="1">
    <location>
        <begin position="200"/>
        <end position="229"/>
    </location>
</feature>
<name>A0A1M6NPL7_9FLAO</name>
<protein>
    <submittedName>
        <fullName evidence="4">Outer membrane insertion C-terminal signal</fullName>
    </submittedName>
</protein>
<dbReference type="Proteomes" id="UP000184498">
    <property type="component" value="Unassembled WGS sequence"/>
</dbReference>
<feature type="compositionally biased region" description="Low complexity" evidence="1">
    <location>
        <begin position="138"/>
        <end position="155"/>
    </location>
</feature>
<dbReference type="AlphaFoldDB" id="A0A1M6NPL7"/>
<proteinExistence type="predicted"/>
<evidence type="ECO:0000313" key="5">
    <source>
        <dbReference type="Proteomes" id="UP000184498"/>
    </source>
</evidence>
<organism evidence="4 5">
    <name type="scientific">Epilithonimonas mollis</name>
    <dbReference type="NCBI Taxonomy" id="216903"/>
    <lineage>
        <taxon>Bacteria</taxon>
        <taxon>Pseudomonadati</taxon>
        <taxon>Bacteroidota</taxon>
        <taxon>Flavobacteriia</taxon>
        <taxon>Flavobacteriales</taxon>
        <taxon>Weeksellaceae</taxon>
        <taxon>Chryseobacterium group</taxon>
        <taxon>Epilithonimonas</taxon>
    </lineage>
</organism>